<comment type="caution">
    <text evidence="1">The sequence shown here is derived from an EMBL/GenBank/DDBJ whole genome shotgun (WGS) entry which is preliminary data.</text>
</comment>
<proteinExistence type="predicted"/>
<protein>
    <recommendedName>
        <fullName evidence="3">Type III secretion system chaperone</fullName>
    </recommendedName>
</protein>
<evidence type="ECO:0000313" key="1">
    <source>
        <dbReference type="EMBL" id="PXF32665.1"/>
    </source>
</evidence>
<evidence type="ECO:0000313" key="2">
    <source>
        <dbReference type="Proteomes" id="UP000248090"/>
    </source>
</evidence>
<name>A0ABX5M165_9GAMM</name>
<keyword evidence="2" id="KW-1185">Reference proteome</keyword>
<organism evidence="1 2">
    <name type="scientific">Pokkaliibacter plantistimulans</name>
    <dbReference type="NCBI Taxonomy" id="1635171"/>
    <lineage>
        <taxon>Bacteria</taxon>
        <taxon>Pseudomonadati</taxon>
        <taxon>Pseudomonadota</taxon>
        <taxon>Gammaproteobacteria</taxon>
        <taxon>Oceanospirillales</taxon>
        <taxon>Balneatrichaceae</taxon>
        <taxon>Pokkaliibacter</taxon>
    </lineage>
</organism>
<reference evidence="1 2" key="1">
    <citation type="submission" date="2015-03" db="EMBL/GenBank/DDBJ databases">
        <authorList>
            <person name="Krishnan R."/>
            <person name="Midha S."/>
            <person name="Patil P.B."/>
            <person name="Rameshkumar N."/>
        </authorList>
    </citation>
    <scope>NUCLEOTIDE SEQUENCE [LARGE SCALE GENOMIC DNA]</scope>
    <source>
        <strain evidence="1 2">L1E11</strain>
    </source>
</reference>
<dbReference type="EMBL" id="LAPT01000011">
    <property type="protein sequence ID" value="PXF32665.1"/>
    <property type="molecule type" value="Genomic_DNA"/>
</dbReference>
<dbReference type="RefSeq" id="WP_110185995.1">
    <property type="nucleotide sequence ID" value="NZ_CP177354.1"/>
</dbReference>
<dbReference type="Proteomes" id="UP000248090">
    <property type="component" value="Unassembled WGS sequence"/>
</dbReference>
<gene>
    <name evidence="1" type="ORF">WH50_03175</name>
</gene>
<evidence type="ECO:0008006" key="3">
    <source>
        <dbReference type="Google" id="ProtNLM"/>
    </source>
</evidence>
<sequence>MSQPQPLFSNLLAQIMERLGIQDFDRQAICFRFTFAAEPALFLCQRDNGWAELQCNAAHLTALQAPQVALSLLELQGRQGGPLFVIACERDSGVVRVMYRFCLAGSQAHEVIDLIQGMRSFVSQVCAVVAQQPSPHSRSIAAEGSPESFRLNPLLRLQNR</sequence>
<accession>A0ABX5M165</accession>
<dbReference type="CDD" id="cd16364">
    <property type="entry name" value="T3SC_I-like"/>
    <property type="match status" value="1"/>
</dbReference>